<gene>
    <name evidence="2" type="ORF">METZ01_LOCUS236814</name>
</gene>
<proteinExistence type="predicted"/>
<dbReference type="EMBL" id="UINC01059964">
    <property type="protein sequence ID" value="SVB83960.1"/>
    <property type="molecule type" value="Genomic_DNA"/>
</dbReference>
<dbReference type="AlphaFoldDB" id="A0A382H9L0"/>
<evidence type="ECO:0000256" key="1">
    <source>
        <dbReference type="SAM" id="MobiDB-lite"/>
    </source>
</evidence>
<evidence type="ECO:0000313" key="2">
    <source>
        <dbReference type="EMBL" id="SVB83960.1"/>
    </source>
</evidence>
<feature type="region of interest" description="Disordered" evidence="1">
    <location>
        <begin position="21"/>
        <end position="59"/>
    </location>
</feature>
<sequence length="59" mass="6544">MVLIEVVSLYTDFPLRVSEEKDNIASPAGKKRKPAEYSSSSPTKSGLFAHMEVNNKMNT</sequence>
<name>A0A382H9L0_9ZZZZ</name>
<reference evidence="2" key="1">
    <citation type="submission" date="2018-05" db="EMBL/GenBank/DDBJ databases">
        <authorList>
            <person name="Lanie J.A."/>
            <person name="Ng W.-L."/>
            <person name="Kazmierczak K.M."/>
            <person name="Andrzejewski T.M."/>
            <person name="Davidsen T.M."/>
            <person name="Wayne K.J."/>
            <person name="Tettelin H."/>
            <person name="Glass J.I."/>
            <person name="Rusch D."/>
            <person name="Podicherti R."/>
            <person name="Tsui H.-C.T."/>
            <person name="Winkler M.E."/>
        </authorList>
    </citation>
    <scope>NUCLEOTIDE SEQUENCE</scope>
</reference>
<accession>A0A382H9L0</accession>
<organism evidence="2">
    <name type="scientific">marine metagenome</name>
    <dbReference type="NCBI Taxonomy" id="408172"/>
    <lineage>
        <taxon>unclassified sequences</taxon>
        <taxon>metagenomes</taxon>
        <taxon>ecological metagenomes</taxon>
    </lineage>
</organism>
<protein>
    <submittedName>
        <fullName evidence="2">Uncharacterized protein</fullName>
    </submittedName>
</protein>